<gene>
    <name evidence="2" type="ORF">BKA05_000852</name>
</gene>
<dbReference type="AlphaFoldDB" id="A0A7Z0C2J1"/>
<accession>A0A7Z0C2J1</accession>
<proteinExistence type="predicted"/>
<keyword evidence="1" id="KW-0812">Transmembrane</keyword>
<evidence type="ECO:0000313" key="3">
    <source>
        <dbReference type="Proteomes" id="UP000537326"/>
    </source>
</evidence>
<keyword evidence="1" id="KW-0472">Membrane</keyword>
<organism evidence="2 3">
    <name type="scientific">Nocardioides marinus</name>
    <dbReference type="NCBI Taxonomy" id="374514"/>
    <lineage>
        <taxon>Bacteria</taxon>
        <taxon>Bacillati</taxon>
        <taxon>Actinomycetota</taxon>
        <taxon>Actinomycetes</taxon>
        <taxon>Propionibacteriales</taxon>
        <taxon>Nocardioidaceae</taxon>
        <taxon>Nocardioides</taxon>
    </lineage>
</organism>
<feature type="transmembrane region" description="Helical" evidence="1">
    <location>
        <begin position="54"/>
        <end position="70"/>
    </location>
</feature>
<dbReference type="Proteomes" id="UP000537326">
    <property type="component" value="Unassembled WGS sequence"/>
</dbReference>
<feature type="transmembrane region" description="Helical" evidence="1">
    <location>
        <begin position="142"/>
        <end position="163"/>
    </location>
</feature>
<dbReference type="EMBL" id="JACBZI010000001">
    <property type="protein sequence ID" value="NYI09337.1"/>
    <property type="molecule type" value="Genomic_DNA"/>
</dbReference>
<reference evidence="2 3" key="1">
    <citation type="submission" date="2020-07" db="EMBL/GenBank/DDBJ databases">
        <title>Sequencing the genomes of 1000 actinobacteria strains.</title>
        <authorList>
            <person name="Klenk H.-P."/>
        </authorList>
    </citation>
    <scope>NUCLEOTIDE SEQUENCE [LARGE SCALE GENOMIC DNA]</scope>
    <source>
        <strain evidence="2 3">DSM 18248</strain>
    </source>
</reference>
<feature type="transmembrane region" description="Helical" evidence="1">
    <location>
        <begin position="116"/>
        <end position="136"/>
    </location>
</feature>
<evidence type="ECO:0000313" key="2">
    <source>
        <dbReference type="EMBL" id="NYI09337.1"/>
    </source>
</evidence>
<name>A0A7Z0C2J1_9ACTN</name>
<evidence type="ECO:0000256" key="1">
    <source>
        <dbReference type="SAM" id="Phobius"/>
    </source>
</evidence>
<comment type="caution">
    <text evidence="2">The sequence shown here is derived from an EMBL/GenBank/DDBJ whole genome shotgun (WGS) entry which is preliminary data.</text>
</comment>
<protein>
    <submittedName>
        <fullName evidence="2">Uncharacterized protein</fullName>
    </submittedName>
</protein>
<keyword evidence="1" id="KW-1133">Transmembrane helix</keyword>
<keyword evidence="3" id="KW-1185">Reference proteome</keyword>
<feature type="transmembrane region" description="Helical" evidence="1">
    <location>
        <begin position="76"/>
        <end position="95"/>
    </location>
</feature>
<dbReference type="RefSeq" id="WP_179530336.1">
    <property type="nucleotide sequence ID" value="NZ_BAAAPP010000012.1"/>
</dbReference>
<sequence length="169" mass="17280">MRRWGPSSWLLRGLVAAGPSAALALALPAGAPPGWVWGVLAVCSVWWAVRPEGPAGVLCLVGVAGWWAWAEPGLPPAVVPAAALLLVAHVAALVLGYGPVDLRPGHEVLELWGRRALLLAGSALPVWAVGTVLLDAGRPPGWVWPLAGVLVAAGGLLAAYVAVGERIEG</sequence>